<accession>A0A2U8I3T4</accession>
<protein>
    <recommendedName>
        <fullName evidence="1">Dermonecrotic toxin N-terminal domain-containing protein</fullName>
    </recommendedName>
</protein>
<organism evidence="2 3">
    <name type="scientific">Candidatus Fukatsuia symbiotica</name>
    <dbReference type="NCBI Taxonomy" id="1878942"/>
    <lineage>
        <taxon>Bacteria</taxon>
        <taxon>Pseudomonadati</taxon>
        <taxon>Pseudomonadota</taxon>
        <taxon>Gammaproteobacteria</taxon>
        <taxon>Enterobacterales</taxon>
        <taxon>Yersiniaceae</taxon>
        <taxon>Candidatus Fukatsuia</taxon>
    </lineage>
</organism>
<gene>
    <name evidence="2" type="ORF">CCS41_03545</name>
</gene>
<dbReference type="RefSeq" id="WP_072551101.1">
    <property type="nucleotide sequence ID" value="NZ_CP021659.1"/>
</dbReference>
<dbReference type="InterPro" id="IPR046673">
    <property type="entry name" value="ToxA_N"/>
</dbReference>
<dbReference type="STRING" id="1878942.GCA_900128755_01332"/>
<keyword evidence="3" id="KW-1185">Reference proteome</keyword>
<dbReference type="Pfam" id="PF20178">
    <property type="entry name" value="ToxA_N"/>
    <property type="match status" value="1"/>
</dbReference>
<proteinExistence type="predicted"/>
<reference evidence="2 3" key="1">
    <citation type="submission" date="2017-05" db="EMBL/GenBank/DDBJ databases">
        <title>Genome sequence of Candidatus Fukatsuia symbiotica and Candidatus Hamiltonella defensa from Acyrthosiphon pisum strain 5D.</title>
        <authorList>
            <person name="Patel V.A."/>
            <person name="Chevignon G."/>
            <person name="Russell J.A."/>
            <person name="Oliver K.M."/>
        </authorList>
    </citation>
    <scope>NUCLEOTIDE SEQUENCE [LARGE SCALE GENOMIC DNA]</scope>
    <source>
        <strain evidence="2 3">5D</strain>
    </source>
</reference>
<evidence type="ECO:0000259" key="1">
    <source>
        <dbReference type="Pfam" id="PF20178"/>
    </source>
</evidence>
<dbReference type="Proteomes" id="UP000261875">
    <property type="component" value="Chromosome"/>
</dbReference>
<feature type="domain" description="Dermonecrotic toxin N-terminal" evidence="1">
    <location>
        <begin position="64"/>
        <end position="146"/>
    </location>
</feature>
<dbReference type="AlphaFoldDB" id="A0A2U8I3T4"/>
<evidence type="ECO:0000313" key="2">
    <source>
        <dbReference type="EMBL" id="AWK13759.1"/>
    </source>
</evidence>
<evidence type="ECO:0000313" key="3">
    <source>
        <dbReference type="Proteomes" id="UP000261875"/>
    </source>
</evidence>
<dbReference type="OrthoDB" id="5653126at2"/>
<name>A0A2U8I3T4_9GAMM</name>
<dbReference type="KEGG" id="fsm:CCS41_03545"/>
<sequence>MQTKPTNVQPSQDALALTTEWHMVPYSEYNAGTSCSAPAEGVIQEDLLLRDRKSYIEKVNRLKENYPQIIPSAAKYLKDAIKEKYGLDINPNKTFFNRFNYASSSSETFIGWEHNGIPVESKTLTERLLGNFGAEDRLNSDELSSNNLANTMRFACCPLIL</sequence>
<dbReference type="EMBL" id="CP021659">
    <property type="protein sequence ID" value="AWK13759.1"/>
    <property type="molecule type" value="Genomic_DNA"/>
</dbReference>